<sequence>MSEEVSTLRSEHADLVAGVSRLYSTLIGMSYLQQEDVHFPQPGVDVSQAAKDHLQTAGFGEDAIILCQLLPALTTQLLEKWSLSEDGIPVAPGSQAVSYLINSLPDIQDMRFIRNGEAEIAQNVLKIARCGASEGEDRVYRFAEKSLEVLPLDCDDSDGSRSHQQPIADTLQDWHSKFHDLEWTPWSDDNWMYVEERPMDWENDQADPGSARSMLQLQHTAWQQAGSPITQVSVEELLEQHAERTKAERNKFWTKRRIYEDADWPDTFDAAEFCRKRDEWNQQYSDVTDLYRHGPQAARHREL</sequence>
<gene>
    <name evidence="1" type="ORF">LTR97_012605</name>
</gene>
<accession>A0AAN7VZG9</accession>
<protein>
    <submittedName>
        <fullName evidence="1">Uncharacterized protein</fullName>
    </submittedName>
</protein>
<reference evidence="1" key="1">
    <citation type="submission" date="2023-08" db="EMBL/GenBank/DDBJ databases">
        <title>Black Yeasts Isolated from many extreme environments.</title>
        <authorList>
            <person name="Coleine C."/>
            <person name="Stajich J.E."/>
            <person name="Selbmann L."/>
        </authorList>
    </citation>
    <scope>NUCLEOTIDE SEQUENCE</scope>
    <source>
        <strain evidence="1">CCFEE 5810</strain>
    </source>
</reference>
<comment type="caution">
    <text evidence="1">The sequence shown here is derived from an EMBL/GenBank/DDBJ whole genome shotgun (WGS) entry which is preliminary data.</text>
</comment>
<evidence type="ECO:0000313" key="1">
    <source>
        <dbReference type="EMBL" id="KAK5689845.1"/>
    </source>
</evidence>
<dbReference type="Proteomes" id="UP001310594">
    <property type="component" value="Unassembled WGS sequence"/>
</dbReference>
<dbReference type="EMBL" id="JAVRQU010000028">
    <property type="protein sequence ID" value="KAK5689845.1"/>
    <property type="molecule type" value="Genomic_DNA"/>
</dbReference>
<evidence type="ECO:0000313" key="2">
    <source>
        <dbReference type="Proteomes" id="UP001310594"/>
    </source>
</evidence>
<dbReference type="AlphaFoldDB" id="A0AAN7VZG9"/>
<proteinExistence type="predicted"/>
<name>A0AAN7VZG9_9PEZI</name>
<organism evidence="1 2">
    <name type="scientific">Elasticomyces elasticus</name>
    <dbReference type="NCBI Taxonomy" id="574655"/>
    <lineage>
        <taxon>Eukaryota</taxon>
        <taxon>Fungi</taxon>
        <taxon>Dikarya</taxon>
        <taxon>Ascomycota</taxon>
        <taxon>Pezizomycotina</taxon>
        <taxon>Dothideomycetes</taxon>
        <taxon>Dothideomycetidae</taxon>
        <taxon>Mycosphaerellales</taxon>
        <taxon>Teratosphaeriaceae</taxon>
        <taxon>Elasticomyces</taxon>
    </lineage>
</organism>